<dbReference type="GO" id="GO:0005886">
    <property type="term" value="C:plasma membrane"/>
    <property type="evidence" value="ECO:0007669"/>
    <property type="project" value="UniProtKB-SubCell"/>
</dbReference>
<feature type="transmembrane region" description="Helical" evidence="12">
    <location>
        <begin position="186"/>
        <end position="207"/>
    </location>
</feature>
<evidence type="ECO:0000256" key="1">
    <source>
        <dbReference type="ARBA" id="ARBA00004651"/>
    </source>
</evidence>
<dbReference type="Gene3D" id="1.20.1080.10">
    <property type="entry name" value="Glycerol uptake facilitator protein"/>
    <property type="match status" value="1"/>
</dbReference>
<dbReference type="InterPro" id="IPR023271">
    <property type="entry name" value="Aquaporin-like"/>
</dbReference>
<dbReference type="FunFam" id="1.20.1080.10:FF:000014">
    <property type="entry name" value="Aquaporin 1"/>
    <property type="match status" value="1"/>
</dbReference>
<comment type="similarity">
    <text evidence="2 10">Belongs to the MIP/aquaporin (TC 1.A.8) family.</text>
</comment>
<evidence type="ECO:0000256" key="9">
    <source>
        <dbReference type="ARBA" id="ARBA00034651"/>
    </source>
</evidence>
<keyword evidence="4" id="KW-1003">Cell membrane</keyword>
<feature type="region of interest" description="Disordered" evidence="11">
    <location>
        <begin position="46"/>
        <end position="78"/>
    </location>
</feature>
<dbReference type="Pfam" id="PF00230">
    <property type="entry name" value="MIP"/>
    <property type="match status" value="1"/>
</dbReference>
<feature type="transmembrane region" description="Helical" evidence="12">
    <location>
        <begin position="227"/>
        <end position="246"/>
    </location>
</feature>
<evidence type="ECO:0000256" key="10">
    <source>
        <dbReference type="RuleBase" id="RU000477"/>
    </source>
</evidence>
<reference evidence="14" key="1">
    <citation type="submission" date="2016-03" db="EMBL/GenBank/DDBJ databases">
        <authorList>
            <person name="Guldener U."/>
        </authorList>
    </citation>
    <scope>NUCLEOTIDE SEQUENCE [LARGE SCALE GENOMIC DNA]</scope>
</reference>
<dbReference type="PANTHER" id="PTHR19139">
    <property type="entry name" value="AQUAPORIN TRANSPORTER"/>
    <property type="match status" value="1"/>
</dbReference>
<accession>A0A1E1M6T5</accession>
<dbReference type="InterPro" id="IPR000425">
    <property type="entry name" value="MIP"/>
</dbReference>
<feature type="transmembrane region" description="Helical" evidence="12">
    <location>
        <begin position="95"/>
        <end position="116"/>
    </location>
</feature>
<evidence type="ECO:0000256" key="8">
    <source>
        <dbReference type="ARBA" id="ARBA00023136"/>
    </source>
</evidence>
<keyword evidence="8 12" id="KW-0472">Membrane</keyword>
<dbReference type="InterPro" id="IPR022357">
    <property type="entry name" value="MIP_CS"/>
</dbReference>
<keyword evidence="7 12" id="KW-1133">Transmembrane helix</keyword>
<dbReference type="Proteomes" id="UP000177625">
    <property type="component" value="Unassembled WGS sequence"/>
</dbReference>
<dbReference type="AlphaFoldDB" id="A0A1E1M6T5"/>
<evidence type="ECO:0000313" key="13">
    <source>
        <dbReference type="EMBL" id="CZT44796.1"/>
    </source>
</evidence>
<name>A0A1E1M6T5_RHYSE</name>
<dbReference type="PROSITE" id="PS00221">
    <property type="entry name" value="MIP"/>
    <property type="match status" value="1"/>
</dbReference>
<keyword evidence="3 10" id="KW-0813">Transport</keyword>
<proteinExistence type="inferred from homology"/>
<feature type="region of interest" description="Disordered" evidence="11">
    <location>
        <begin position="348"/>
        <end position="367"/>
    </location>
</feature>
<evidence type="ECO:0000256" key="11">
    <source>
        <dbReference type="SAM" id="MobiDB-lite"/>
    </source>
</evidence>
<evidence type="ECO:0000256" key="2">
    <source>
        <dbReference type="ARBA" id="ARBA00006175"/>
    </source>
</evidence>
<dbReference type="PANTHER" id="PTHR19139:SF199">
    <property type="entry name" value="MIP17260P"/>
    <property type="match status" value="1"/>
</dbReference>
<protein>
    <submittedName>
        <fullName evidence="13">Related to aquaporin, Major Intrinsic Protein</fullName>
    </submittedName>
</protein>
<keyword evidence="5 10" id="KW-0812">Transmembrane</keyword>
<evidence type="ECO:0000313" key="14">
    <source>
        <dbReference type="Proteomes" id="UP000177625"/>
    </source>
</evidence>
<dbReference type="PRINTS" id="PR00783">
    <property type="entry name" value="MINTRINSICP"/>
</dbReference>
<feature type="compositionally biased region" description="Low complexity" evidence="11">
    <location>
        <begin position="60"/>
        <end position="74"/>
    </location>
</feature>
<evidence type="ECO:0000256" key="3">
    <source>
        <dbReference type="ARBA" id="ARBA00022448"/>
    </source>
</evidence>
<dbReference type="SUPFAM" id="SSF81338">
    <property type="entry name" value="Aquaporin-like"/>
    <property type="match status" value="1"/>
</dbReference>
<feature type="transmembrane region" description="Helical" evidence="12">
    <location>
        <begin position="253"/>
        <end position="278"/>
    </location>
</feature>
<gene>
    <name evidence="13" type="ORF">RSE6_05030</name>
</gene>
<dbReference type="InterPro" id="IPR034294">
    <property type="entry name" value="Aquaporin_transptr"/>
</dbReference>
<keyword evidence="14" id="KW-1185">Reference proteome</keyword>
<organism evidence="13 14">
    <name type="scientific">Rhynchosporium secalis</name>
    <name type="common">Barley scald fungus</name>
    <dbReference type="NCBI Taxonomy" id="38038"/>
    <lineage>
        <taxon>Eukaryota</taxon>
        <taxon>Fungi</taxon>
        <taxon>Dikarya</taxon>
        <taxon>Ascomycota</taxon>
        <taxon>Pezizomycotina</taxon>
        <taxon>Leotiomycetes</taxon>
        <taxon>Helotiales</taxon>
        <taxon>Ploettnerulaceae</taxon>
        <taxon>Rhynchosporium</taxon>
    </lineage>
</organism>
<dbReference type="EMBL" id="FJVC01000188">
    <property type="protein sequence ID" value="CZT44796.1"/>
    <property type="molecule type" value="Genomic_DNA"/>
</dbReference>
<evidence type="ECO:0000256" key="6">
    <source>
        <dbReference type="ARBA" id="ARBA00022737"/>
    </source>
</evidence>
<evidence type="ECO:0000256" key="5">
    <source>
        <dbReference type="ARBA" id="ARBA00022692"/>
    </source>
</evidence>
<comment type="subcellular location">
    <subcellularLocation>
        <location evidence="1">Cell membrane</location>
        <topology evidence="1">Multi-pass membrane protein</topology>
    </subcellularLocation>
</comment>
<evidence type="ECO:0000256" key="12">
    <source>
        <dbReference type="SAM" id="Phobius"/>
    </source>
</evidence>
<feature type="transmembrane region" description="Helical" evidence="12">
    <location>
        <begin position="298"/>
        <end position="318"/>
    </location>
</feature>
<keyword evidence="6" id="KW-0677">Repeat</keyword>
<dbReference type="GO" id="GO:0015250">
    <property type="term" value="F:water channel activity"/>
    <property type="evidence" value="ECO:0007669"/>
    <property type="project" value="TreeGrafter"/>
</dbReference>
<evidence type="ECO:0000256" key="4">
    <source>
        <dbReference type="ARBA" id="ARBA00022475"/>
    </source>
</evidence>
<feature type="transmembrane region" description="Helical" evidence="12">
    <location>
        <begin position="136"/>
        <end position="159"/>
    </location>
</feature>
<comment type="catalytic activity">
    <reaction evidence="9">
        <text>H2O(in) = H2O(out)</text>
        <dbReference type="Rhea" id="RHEA:29667"/>
        <dbReference type="ChEBI" id="CHEBI:15377"/>
    </reaction>
</comment>
<evidence type="ECO:0000256" key="7">
    <source>
        <dbReference type="ARBA" id="ARBA00022989"/>
    </source>
</evidence>
<sequence>MNIVHHPNQQNQMPVPLSYAAHPKPDFVFPRRPPTPIQYQNMSPMLAKADPQSPSRSLYSAASNHSQHTQSHSNHPQERHPLLSWISDDIRNHMIAMLGEFMGTFSFLFFSLAAVQTANAKPDTLPKLDFLSGSPSLLQIMYISFAFGGSLAVNVWVFFRVSGGQFNPAVTFGLCLIGAVPWQRGVLLVPAQLLGAVATSSLVSNIFPGDFKTQSNLAPGVTPNQGMVIEMMLTLLLVFTIMMLAVENHRGSFMAPLGIGIALFIGHMIGINFTGAAINPARSFGPDVVLEDFKGSHWIYYIGPLLGAFVAAGLYKLLKFLEYTTANPGQDDDGLDVYRVVTRPVPGMKRRHSGESMNSLTPLAAYH</sequence>